<feature type="domain" description="SnoaL-like" evidence="1">
    <location>
        <begin position="224"/>
        <end position="330"/>
    </location>
</feature>
<dbReference type="PANTHER" id="PTHR38436:SF3">
    <property type="entry name" value="CARBOXYMETHYLENEBUTENOLIDASE-RELATED"/>
    <property type="match status" value="1"/>
</dbReference>
<evidence type="ECO:0000313" key="2">
    <source>
        <dbReference type="EMBL" id="KAL2062110.1"/>
    </source>
</evidence>
<evidence type="ECO:0000313" key="3">
    <source>
        <dbReference type="Proteomes" id="UP001595075"/>
    </source>
</evidence>
<sequence>MSSSQSEYPHLSAKPIHLAQNIRLQTPLSRRGKGPGLLLIVPEDYQGRNSEDLNKTLDPEPLQKWAEEGFAVVELRVDPRSATSVEDPWETAISALLDSEQCNDSTRFGCIVYADLNEEKWDNLNKYTKQAPLVVFTDEYYSVSPNSPLLLHSTKKLDSPEKMHTLVAYDSVSSTNFVLPGHAHYKAGPAGVAHTRSLAFLRSHLGGPFFNLEAIWDEHCAFEFGERNVEKTMATMVEEPYVNHIPTMTGGIGRKALTAFYRDHFIFNNPEDTNLELISRTVGTDRVIDEFIFCFTHDKVIDWLVPGIPPTHKHVRIPFTSVVNVRGDRLYHEHIAWDQASILRQLGLLPEYLPFPYPLPDGRLPAKGKRFEYRVPTAGVETARKLEDENSVVSNGMLGFEIREVDDV</sequence>
<reference evidence="2 3" key="1">
    <citation type="journal article" date="2024" name="Commun. Biol.">
        <title>Comparative genomic analysis of thermophilic fungi reveals convergent evolutionary adaptations and gene losses.</title>
        <authorList>
            <person name="Steindorff A.S."/>
            <person name="Aguilar-Pontes M.V."/>
            <person name="Robinson A.J."/>
            <person name="Andreopoulos B."/>
            <person name="LaButti K."/>
            <person name="Kuo A."/>
            <person name="Mondo S."/>
            <person name="Riley R."/>
            <person name="Otillar R."/>
            <person name="Haridas S."/>
            <person name="Lipzen A."/>
            <person name="Grimwood J."/>
            <person name="Schmutz J."/>
            <person name="Clum A."/>
            <person name="Reid I.D."/>
            <person name="Moisan M.C."/>
            <person name="Butler G."/>
            <person name="Nguyen T.T.M."/>
            <person name="Dewar K."/>
            <person name="Conant G."/>
            <person name="Drula E."/>
            <person name="Henrissat B."/>
            <person name="Hansel C."/>
            <person name="Singer S."/>
            <person name="Hutchinson M.I."/>
            <person name="de Vries R.P."/>
            <person name="Natvig D.O."/>
            <person name="Powell A.J."/>
            <person name="Tsang A."/>
            <person name="Grigoriev I.V."/>
        </authorList>
    </citation>
    <scope>NUCLEOTIDE SEQUENCE [LARGE SCALE GENOMIC DNA]</scope>
    <source>
        <strain evidence="2 3">CBS 494.80</strain>
    </source>
</reference>
<dbReference type="EMBL" id="JAZHXI010000017">
    <property type="protein sequence ID" value="KAL2062110.1"/>
    <property type="molecule type" value="Genomic_DNA"/>
</dbReference>
<evidence type="ECO:0000259" key="1">
    <source>
        <dbReference type="Pfam" id="PF12680"/>
    </source>
</evidence>
<comment type="caution">
    <text evidence="2">The sequence shown here is derived from an EMBL/GenBank/DDBJ whole genome shotgun (WGS) entry which is preliminary data.</text>
</comment>
<proteinExistence type="predicted"/>
<organism evidence="2 3">
    <name type="scientific">Oculimacula yallundae</name>
    <dbReference type="NCBI Taxonomy" id="86028"/>
    <lineage>
        <taxon>Eukaryota</taxon>
        <taxon>Fungi</taxon>
        <taxon>Dikarya</taxon>
        <taxon>Ascomycota</taxon>
        <taxon>Pezizomycotina</taxon>
        <taxon>Leotiomycetes</taxon>
        <taxon>Helotiales</taxon>
        <taxon>Ploettnerulaceae</taxon>
        <taxon>Oculimacula</taxon>
    </lineage>
</organism>
<dbReference type="Pfam" id="PF12680">
    <property type="entry name" value="SnoaL_2"/>
    <property type="match status" value="1"/>
</dbReference>
<dbReference type="Gene3D" id="3.10.450.50">
    <property type="match status" value="1"/>
</dbReference>
<dbReference type="SUPFAM" id="SSF54427">
    <property type="entry name" value="NTF2-like"/>
    <property type="match status" value="1"/>
</dbReference>
<dbReference type="Proteomes" id="UP001595075">
    <property type="component" value="Unassembled WGS sequence"/>
</dbReference>
<name>A0ABR4BWS9_9HELO</name>
<dbReference type="PANTHER" id="PTHR38436">
    <property type="entry name" value="POLYKETIDE CYCLASE SNOAL-LIKE DOMAIN"/>
    <property type="match status" value="1"/>
</dbReference>
<protein>
    <recommendedName>
        <fullName evidence="1">SnoaL-like domain-containing protein</fullName>
    </recommendedName>
</protein>
<gene>
    <name evidence="2" type="ORF">VTL71DRAFT_6376</name>
</gene>
<dbReference type="InterPro" id="IPR037401">
    <property type="entry name" value="SnoaL-like"/>
</dbReference>
<accession>A0ABR4BWS9</accession>
<keyword evidence="3" id="KW-1185">Reference proteome</keyword>
<dbReference type="InterPro" id="IPR009959">
    <property type="entry name" value="Cyclase_SnoaL-like"/>
</dbReference>
<dbReference type="InterPro" id="IPR032710">
    <property type="entry name" value="NTF2-like_dom_sf"/>
</dbReference>